<comment type="caution">
    <text evidence="1">The sequence shown here is derived from an EMBL/GenBank/DDBJ whole genome shotgun (WGS) entry which is preliminary data.</text>
</comment>
<organism evidence="1 2">
    <name type="scientific">Granulicella cerasi</name>
    <dbReference type="NCBI Taxonomy" id="741063"/>
    <lineage>
        <taxon>Bacteria</taxon>
        <taxon>Pseudomonadati</taxon>
        <taxon>Acidobacteriota</taxon>
        <taxon>Terriglobia</taxon>
        <taxon>Terriglobales</taxon>
        <taxon>Acidobacteriaceae</taxon>
        <taxon>Granulicella</taxon>
    </lineage>
</organism>
<reference evidence="2" key="1">
    <citation type="journal article" date="2019" name="Int. J. Syst. Evol. Microbiol.">
        <title>The Global Catalogue of Microorganisms (GCM) 10K type strain sequencing project: providing services to taxonomists for standard genome sequencing and annotation.</title>
        <authorList>
            <consortium name="The Broad Institute Genomics Platform"/>
            <consortium name="The Broad Institute Genome Sequencing Center for Infectious Disease"/>
            <person name="Wu L."/>
            <person name="Ma J."/>
        </authorList>
    </citation>
    <scope>NUCLEOTIDE SEQUENCE [LARGE SCALE GENOMIC DNA]</scope>
    <source>
        <strain evidence="2">CGMCC 1.16026</strain>
    </source>
</reference>
<keyword evidence="2" id="KW-1185">Reference proteome</keyword>
<dbReference type="Proteomes" id="UP001596391">
    <property type="component" value="Unassembled WGS sequence"/>
</dbReference>
<sequence length="127" mass="12422">MAFKTAGGVVSGGLRTYVGPAGLLPGTAVKQGAADDAIVAVTGAGQRCLGVIEIVGPFGGTSYGVRRAGETLGISGAALGADVEVIVDANGNLVPSTAEGDNVLGRTVTSCAATNSEVIVDVNPHTR</sequence>
<proteinExistence type="predicted"/>
<name>A0ABW1Z8E8_9BACT</name>
<evidence type="ECO:0000313" key="1">
    <source>
        <dbReference type="EMBL" id="MFC6645454.1"/>
    </source>
</evidence>
<protein>
    <submittedName>
        <fullName evidence="1">Uncharacterized protein</fullName>
    </submittedName>
</protein>
<accession>A0ABW1Z8E8</accession>
<evidence type="ECO:0000313" key="2">
    <source>
        <dbReference type="Proteomes" id="UP001596391"/>
    </source>
</evidence>
<gene>
    <name evidence="1" type="ORF">ACFQBQ_07615</name>
</gene>
<dbReference type="EMBL" id="JBHSWI010000001">
    <property type="protein sequence ID" value="MFC6645454.1"/>
    <property type="molecule type" value="Genomic_DNA"/>
</dbReference>
<dbReference type="RefSeq" id="WP_263371823.1">
    <property type="nucleotide sequence ID" value="NZ_JAGSYD010000003.1"/>
</dbReference>